<dbReference type="AlphaFoldDB" id="A0A238FH55"/>
<keyword evidence="5" id="KW-0653">Protein transport</keyword>
<comment type="similarity">
    <text evidence="2">Belongs to the COG7 family.</text>
</comment>
<evidence type="ECO:0000313" key="10">
    <source>
        <dbReference type="EMBL" id="SCV73150.1"/>
    </source>
</evidence>
<feature type="compositionally biased region" description="Low complexity" evidence="9">
    <location>
        <begin position="844"/>
        <end position="860"/>
    </location>
</feature>
<keyword evidence="11" id="KW-1185">Reference proteome</keyword>
<evidence type="ECO:0000256" key="6">
    <source>
        <dbReference type="ARBA" id="ARBA00023034"/>
    </source>
</evidence>
<dbReference type="GO" id="GO:0017119">
    <property type="term" value="C:Golgi transport complex"/>
    <property type="evidence" value="ECO:0007669"/>
    <property type="project" value="InterPro"/>
</dbReference>
<protein>
    <recommendedName>
        <fullName evidence="3">Conserved oligomeric Golgi complex subunit 7</fullName>
    </recommendedName>
    <alternativeName>
        <fullName evidence="8">Component of oligomeric Golgi complex 7</fullName>
    </alternativeName>
</protein>
<dbReference type="Pfam" id="PF10191">
    <property type="entry name" value="COG7"/>
    <property type="match status" value="2"/>
</dbReference>
<evidence type="ECO:0000256" key="8">
    <source>
        <dbReference type="ARBA" id="ARBA00031345"/>
    </source>
</evidence>
<feature type="region of interest" description="Disordered" evidence="9">
    <location>
        <begin position="408"/>
        <end position="467"/>
    </location>
</feature>
<evidence type="ECO:0000256" key="2">
    <source>
        <dbReference type="ARBA" id="ARBA00005831"/>
    </source>
</evidence>
<gene>
    <name evidence="10" type="ORF">BQ2448_7075</name>
</gene>
<dbReference type="GO" id="GO:0007030">
    <property type="term" value="P:Golgi organization"/>
    <property type="evidence" value="ECO:0007669"/>
    <property type="project" value="TreeGrafter"/>
</dbReference>
<evidence type="ECO:0000313" key="11">
    <source>
        <dbReference type="Proteomes" id="UP000198372"/>
    </source>
</evidence>
<evidence type="ECO:0000256" key="4">
    <source>
        <dbReference type="ARBA" id="ARBA00022448"/>
    </source>
</evidence>
<organism evidence="10 11">
    <name type="scientific">Microbotryum intermedium</name>
    <dbReference type="NCBI Taxonomy" id="269621"/>
    <lineage>
        <taxon>Eukaryota</taxon>
        <taxon>Fungi</taxon>
        <taxon>Dikarya</taxon>
        <taxon>Basidiomycota</taxon>
        <taxon>Pucciniomycotina</taxon>
        <taxon>Microbotryomycetes</taxon>
        <taxon>Microbotryales</taxon>
        <taxon>Microbotryaceae</taxon>
        <taxon>Microbotryum</taxon>
    </lineage>
</organism>
<evidence type="ECO:0000256" key="9">
    <source>
        <dbReference type="SAM" id="MobiDB-lite"/>
    </source>
</evidence>
<dbReference type="PANTHER" id="PTHR21443">
    <property type="entry name" value="CONSERVED OLIGOMERIC GOLGI COMPLEX COMPONENT 7"/>
    <property type="match status" value="1"/>
</dbReference>
<dbReference type="EMBL" id="FMSP01000017">
    <property type="protein sequence ID" value="SCV73150.1"/>
    <property type="molecule type" value="Genomic_DNA"/>
</dbReference>
<evidence type="ECO:0000256" key="7">
    <source>
        <dbReference type="ARBA" id="ARBA00023136"/>
    </source>
</evidence>
<accession>A0A238FH55</accession>
<evidence type="ECO:0000256" key="1">
    <source>
        <dbReference type="ARBA" id="ARBA00004395"/>
    </source>
</evidence>
<dbReference type="GO" id="GO:0006890">
    <property type="term" value="P:retrograde vesicle-mediated transport, Golgi to endoplasmic reticulum"/>
    <property type="evidence" value="ECO:0007669"/>
    <property type="project" value="TreeGrafter"/>
</dbReference>
<keyword evidence="7" id="KW-0472">Membrane</keyword>
<dbReference type="Proteomes" id="UP000198372">
    <property type="component" value="Unassembled WGS sequence"/>
</dbReference>
<dbReference type="STRING" id="269621.A0A238FH55"/>
<sequence length="999" mass="108253">MSLDVAPAPPPTSLSSVPALDLGRLADLDDAPTEAEWLNDLLQATLSYDTSSQASPQANLISLEASLGKTLAALEVATHDTSALVDRTIDDISRSVPRLAFDLQLMRENALLLRFTLDGIRKRAGIGSGFGENPEVSRVMEKLRVLDLAKARMEAARDVLREAESWSTLESEVAGLLGEQAYAKAAERLEEAARSMVVFQNTTEYEGRRALMVSLQNQLEASLSSSLVSAINTRDVKACKSYYAIFGQIQREAEFTAYYFGSRRSALVDAWVNANLIDAPNAARDLVAAGASTTAASASASTQASPSPPIKLTSFLIKFYGDLHALLAEERTYVPAIFPDPAPTISSFVSTTLEGLSPSLPQRLSAIADTYGPLMLPELIQAYRATEDFALSVDQIISKLDPSSVTPLATHGSSGSVSGAPFVSSPGLEGGAPVTPSKRDRRFSKRMSTSRRMGSRSSSFGGSAAPDIDGVGVPTTANHAAVRAWETAMFEPFLDWQVEYPELERQYLAHEVARLTGPSGTDVMGYLVEEGAGASSGSRDRKGGEKGARALWDLTSSVFALMEDAMSRSSAMTHGYAAAGLVEVIDGQLVAFLDRRKNELNGAKLMAGQARRGQGLRSDNEDEATFEGLEYSTEDWGTFQLGLRLLDTCRSITDRLASFENKLQTRLTILAQTIREAREDPLHYTIPGTTRGAITLLRQSALNSIELAQLLEPLERLQDASSRPPTSPITLALMPKARFATVEFTRATQLFLHETILAPLLAHLKDYAVLPTWTTSQDQRPGAKGAFDLSIPTFSLSPTETISRVGEGLFNLPRLFEVYAGDDALAFSLETLPHVDPEALRSLQPPSLASASPAHRPSLSQSRLNESLSLSPPAPSAFSRRSASVSFISMPSFHSNLSAETVISTWLSSLTLSILHHLTSVVLPTMHRLSKHGARQLVSDLDYMVNVARALDVEASDELEAWRDAAALEEKPGNEEELGMDKRVYERVARMRGWRKTGT</sequence>
<dbReference type="OrthoDB" id="249612at2759"/>
<dbReference type="PANTHER" id="PTHR21443:SF0">
    <property type="entry name" value="CONSERVED OLIGOMERIC GOLGI COMPLEX SUBUNIT 7"/>
    <property type="match status" value="1"/>
</dbReference>
<proteinExistence type="inferred from homology"/>
<feature type="compositionally biased region" description="Low complexity" evidence="9">
    <location>
        <begin position="450"/>
        <end position="463"/>
    </location>
</feature>
<comment type="subcellular location">
    <subcellularLocation>
        <location evidence="1">Golgi apparatus membrane</location>
        <topology evidence="1">Peripheral membrane protein</topology>
    </subcellularLocation>
</comment>
<keyword evidence="6" id="KW-0333">Golgi apparatus</keyword>
<reference evidence="11" key="1">
    <citation type="submission" date="2016-09" db="EMBL/GenBank/DDBJ databases">
        <authorList>
            <person name="Jeantristanb JTB J.-T."/>
            <person name="Ricardo R."/>
        </authorList>
    </citation>
    <scope>NUCLEOTIDE SEQUENCE [LARGE SCALE GENOMIC DNA]</scope>
</reference>
<evidence type="ECO:0000256" key="5">
    <source>
        <dbReference type="ARBA" id="ARBA00022927"/>
    </source>
</evidence>
<feature type="region of interest" description="Disordered" evidence="9">
    <location>
        <begin position="844"/>
        <end position="871"/>
    </location>
</feature>
<dbReference type="GO" id="GO:0000139">
    <property type="term" value="C:Golgi membrane"/>
    <property type="evidence" value="ECO:0007669"/>
    <property type="project" value="UniProtKB-SubCell"/>
</dbReference>
<evidence type="ECO:0000256" key="3">
    <source>
        <dbReference type="ARBA" id="ARBA00020984"/>
    </source>
</evidence>
<feature type="compositionally biased region" description="Basic residues" evidence="9">
    <location>
        <begin position="439"/>
        <end position="449"/>
    </location>
</feature>
<name>A0A238FH55_9BASI</name>
<dbReference type="GO" id="GO:0006886">
    <property type="term" value="P:intracellular protein transport"/>
    <property type="evidence" value="ECO:0007669"/>
    <property type="project" value="InterPro"/>
</dbReference>
<feature type="compositionally biased region" description="Polar residues" evidence="9">
    <location>
        <begin position="408"/>
        <end position="417"/>
    </location>
</feature>
<dbReference type="InterPro" id="IPR019335">
    <property type="entry name" value="COG7"/>
</dbReference>
<keyword evidence="4" id="KW-0813">Transport</keyword>